<sequence>MKKKGRFSAKSPLMMAWFSVLIATLMILSLSAKHTFSISIRFPNRNFPTDAGDLLLGDAHFAGDGNAVQLSRPTPSSYGIILPTTPFNFSSSTSLFSHFTFEIGNGVALVIIPADFPSKFARNMSLGLMNTNRFLSIEFYANVCKISSSRVSNVTKIDNVLKDGVKLSSWIDYRAISKSLDVRLSKLGDPKPVEPLISYRVDLGEILKGEKVLLGLASCNGKNEQITYVYSWSFEIKDAPKWLHSIPVNPQEHSDVEISKERGSVVLGFIFSTGCGALAALIMFFVWSYVVDRKKVQGEACMRPVDFKYEKIDVLEVKNSEAAMK</sequence>
<dbReference type="EMBL" id="CM042029">
    <property type="protein sequence ID" value="KAI3793268.1"/>
    <property type="molecule type" value="Genomic_DNA"/>
</dbReference>
<organism evidence="1 2">
    <name type="scientific">Smallanthus sonchifolius</name>
    <dbReference type="NCBI Taxonomy" id="185202"/>
    <lineage>
        <taxon>Eukaryota</taxon>
        <taxon>Viridiplantae</taxon>
        <taxon>Streptophyta</taxon>
        <taxon>Embryophyta</taxon>
        <taxon>Tracheophyta</taxon>
        <taxon>Spermatophyta</taxon>
        <taxon>Magnoliopsida</taxon>
        <taxon>eudicotyledons</taxon>
        <taxon>Gunneridae</taxon>
        <taxon>Pentapetalae</taxon>
        <taxon>asterids</taxon>
        <taxon>campanulids</taxon>
        <taxon>Asterales</taxon>
        <taxon>Asteraceae</taxon>
        <taxon>Asteroideae</taxon>
        <taxon>Heliantheae alliance</taxon>
        <taxon>Millerieae</taxon>
        <taxon>Smallanthus</taxon>
    </lineage>
</organism>
<reference evidence="1 2" key="2">
    <citation type="journal article" date="2022" name="Mol. Ecol. Resour.">
        <title>The genomes of chicory, endive, great burdock and yacon provide insights into Asteraceae paleo-polyploidization history and plant inulin production.</title>
        <authorList>
            <person name="Fan W."/>
            <person name="Wang S."/>
            <person name="Wang H."/>
            <person name="Wang A."/>
            <person name="Jiang F."/>
            <person name="Liu H."/>
            <person name="Zhao H."/>
            <person name="Xu D."/>
            <person name="Zhang Y."/>
        </authorList>
    </citation>
    <scope>NUCLEOTIDE SEQUENCE [LARGE SCALE GENOMIC DNA]</scope>
    <source>
        <strain evidence="2">cv. Yunnan</strain>
        <tissue evidence="1">Leaves</tissue>
    </source>
</reference>
<comment type="caution">
    <text evidence="1">The sequence shown here is derived from an EMBL/GenBank/DDBJ whole genome shotgun (WGS) entry which is preliminary data.</text>
</comment>
<accession>A0ACB9HBM7</accession>
<dbReference type="Proteomes" id="UP001056120">
    <property type="component" value="Linkage Group LG12"/>
</dbReference>
<protein>
    <submittedName>
        <fullName evidence="1">Uncharacterized protein</fullName>
    </submittedName>
</protein>
<reference evidence="2" key="1">
    <citation type="journal article" date="2022" name="Mol. Ecol. Resour.">
        <title>The genomes of chicory, endive, great burdock and yacon provide insights into Asteraceae palaeo-polyploidization history and plant inulin production.</title>
        <authorList>
            <person name="Fan W."/>
            <person name="Wang S."/>
            <person name="Wang H."/>
            <person name="Wang A."/>
            <person name="Jiang F."/>
            <person name="Liu H."/>
            <person name="Zhao H."/>
            <person name="Xu D."/>
            <person name="Zhang Y."/>
        </authorList>
    </citation>
    <scope>NUCLEOTIDE SEQUENCE [LARGE SCALE GENOMIC DNA]</scope>
    <source>
        <strain evidence="2">cv. Yunnan</strain>
    </source>
</reference>
<proteinExistence type="predicted"/>
<name>A0ACB9HBM7_9ASTR</name>
<evidence type="ECO:0000313" key="1">
    <source>
        <dbReference type="EMBL" id="KAI3793268.1"/>
    </source>
</evidence>
<gene>
    <name evidence="1" type="ORF">L1987_35884</name>
</gene>
<keyword evidence="2" id="KW-1185">Reference proteome</keyword>
<evidence type="ECO:0000313" key="2">
    <source>
        <dbReference type="Proteomes" id="UP001056120"/>
    </source>
</evidence>